<protein>
    <recommendedName>
        <fullName evidence="9">LITAF domain-containing protein</fullName>
    </recommendedName>
</protein>
<dbReference type="InterPro" id="IPR006629">
    <property type="entry name" value="LITAF"/>
</dbReference>
<organism evidence="10 11">
    <name type="scientific">Pyrocoelia pectoralis</name>
    <dbReference type="NCBI Taxonomy" id="417401"/>
    <lineage>
        <taxon>Eukaryota</taxon>
        <taxon>Metazoa</taxon>
        <taxon>Ecdysozoa</taxon>
        <taxon>Arthropoda</taxon>
        <taxon>Hexapoda</taxon>
        <taxon>Insecta</taxon>
        <taxon>Pterygota</taxon>
        <taxon>Neoptera</taxon>
        <taxon>Endopterygota</taxon>
        <taxon>Coleoptera</taxon>
        <taxon>Polyphaga</taxon>
        <taxon>Elateriformia</taxon>
        <taxon>Elateroidea</taxon>
        <taxon>Lampyridae</taxon>
        <taxon>Lampyrinae</taxon>
        <taxon>Pyrocoelia</taxon>
    </lineage>
</organism>
<keyword evidence="7 8" id="KW-0472">Membrane</keyword>
<evidence type="ECO:0000256" key="8">
    <source>
        <dbReference type="SAM" id="Phobius"/>
    </source>
</evidence>
<comment type="caution">
    <text evidence="10">The sequence shown here is derived from an EMBL/GenBank/DDBJ whole genome shotgun (WGS) entry which is preliminary data.</text>
</comment>
<evidence type="ECO:0000256" key="6">
    <source>
        <dbReference type="ARBA" id="ARBA00022833"/>
    </source>
</evidence>
<evidence type="ECO:0000259" key="9">
    <source>
        <dbReference type="PROSITE" id="PS51837"/>
    </source>
</evidence>
<feature type="transmembrane region" description="Helical" evidence="8">
    <location>
        <begin position="62"/>
        <end position="81"/>
    </location>
</feature>
<feature type="transmembrane region" description="Helical" evidence="8">
    <location>
        <begin position="21"/>
        <end position="42"/>
    </location>
</feature>
<keyword evidence="5" id="KW-0479">Metal-binding</keyword>
<evidence type="ECO:0000256" key="4">
    <source>
        <dbReference type="ARBA" id="ARBA00005975"/>
    </source>
</evidence>
<dbReference type="PROSITE" id="PS51837">
    <property type="entry name" value="LITAF"/>
    <property type="match status" value="1"/>
</dbReference>
<dbReference type="Pfam" id="PF10601">
    <property type="entry name" value="zf-LITAF-like"/>
    <property type="match status" value="1"/>
</dbReference>
<comment type="subcellular location">
    <subcellularLocation>
        <location evidence="2">Endosome membrane</location>
        <topology evidence="2">Peripheral membrane protein</topology>
    </subcellularLocation>
    <subcellularLocation>
        <location evidence="1">Late endosome membrane</location>
    </subcellularLocation>
    <subcellularLocation>
        <location evidence="3">Lysosome membrane</location>
        <topology evidence="3">Peripheral membrane protein</topology>
        <orientation evidence="3">Cytoplasmic side</orientation>
    </subcellularLocation>
</comment>
<keyword evidence="11" id="KW-1185">Reference proteome</keyword>
<dbReference type="SMART" id="SM00714">
    <property type="entry name" value="LITAF"/>
    <property type="match status" value="1"/>
</dbReference>
<dbReference type="GO" id="GO:0008270">
    <property type="term" value="F:zinc ion binding"/>
    <property type="evidence" value="ECO:0007669"/>
    <property type="project" value="TreeGrafter"/>
</dbReference>
<name>A0AAN7ZKS2_9COLE</name>
<evidence type="ECO:0000313" key="10">
    <source>
        <dbReference type="EMBL" id="KAK5642968.1"/>
    </source>
</evidence>
<evidence type="ECO:0000256" key="5">
    <source>
        <dbReference type="ARBA" id="ARBA00022723"/>
    </source>
</evidence>
<keyword evidence="8" id="KW-0812">Transmembrane</keyword>
<keyword evidence="8" id="KW-1133">Transmembrane helix</keyword>
<dbReference type="AlphaFoldDB" id="A0AAN7ZKS2"/>
<dbReference type="PANTHER" id="PTHR23292:SF14">
    <property type="entry name" value="FI16615P1-RELATED"/>
    <property type="match status" value="1"/>
</dbReference>
<proteinExistence type="inferred from homology"/>
<accession>A0AAN7ZKS2</accession>
<keyword evidence="6" id="KW-0862">Zinc</keyword>
<sequence length="102" mass="10976">MNSISISRTSTPSGSQPITSWLYSAVTIIPSPILGPTAQSVICPSCRSPITTEVKAETTTKTHFIALLLCLVGCCCLPYCIDSCKARNHYCTHCNAFLGTYN</sequence>
<dbReference type="PANTHER" id="PTHR23292">
    <property type="entry name" value="LIPOPOLYSACCHARIDE-INDUCED TUMOR NECROSIS FACTOR-ALPHA FACTOR"/>
    <property type="match status" value="1"/>
</dbReference>
<dbReference type="Proteomes" id="UP001329430">
    <property type="component" value="Chromosome 6"/>
</dbReference>
<evidence type="ECO:0000256" key="3">
    <source>
        <dbReference type="ARBA" id="ARBA00004630"/>
    </source>
</evidence>
<dbReference type="InterPro" id="IPR037519">
    <property type="entry name" value="LITAF_fam"/>
</dbReference>
<reference evidence="10 11" key="1">
    <citation type="journal article" date="2024" name="Insects">
        <title>An Improved Chromosome-Level Genome Assembly of the Firefly Pyrocoelia pectoralis.</title>
        <authorList>
            <person name="Fu X."/>
            <person name="Meyer-Rochow V.B."/>
            <person name="Ballantyne L."/>
            <person name="Zhu X."/>
        </authorList>
    </citation>
    <scope>NUCLEOTIDE SEQUENCE [LARGE SCALE GENOMIC DNA]</scope>
    <source>
        <strain evidence="10">XCY_ONT2</strain>
    </source>
</reference>
<gene>
    <name evidence="10" type="ORF">RI129_009135</name>
</gene>
<dbReference type="GO" id="GO:0031902">
    <property type="term" value="C:late endosome membrane"/>
    <property type="evidence" value="ECO:0007669"/>
    <property type="project" value="UniProtKB-SubCell"/>
</dbReference>
<evidence type="ECO:0000256" key="1">
    <source>
        <dbReference type="ARBA" id="ARBA00004414"/>
    </source>
</evidence>
<evidence type="ECO:0000256" key="7">
    <source>
        <dbReference type="ARBA" id="ARBA00023136"/>
    </source>
</evidence>
<evidence type="ECO:0000313" key="11">
    <source>
        <dbReference type="Proteomes" id="UP001329430"/>
    </source>
</evidence>
<dbReference type="GO" id="GO:0005765">
    <property type="term" value="C:lysosomal membrane"/>
    <property type="evidence" value="ECO:0007669"/>
    <property type="project" value="UniProtKB-SubCell"/>
</dbReference>
<feature type="domain" description="LITAF" evidence="9">
    <location>
        <begin position="23"/>
        <end position="102"/>
    </location>
</feature>
<dbReference type="EMBL" id="JAVRBK010000006">
    <property type="protein sequence ID" value="KAK5642968.1"/>
    <property type="molecule type" value="Genomic_DNA"/>
</dbReference>
<comment type="similarity">
    <text evidence="4">Belongs to the CDIP1/LITAF family.</text>
</comment>
<evidence type="ECO:0000256" key="2">
    <source>
        <dbReference type="ARBA" id="ARBA00004481"/>
    </source>
</evidence>